<sequence>MSQPDIETTAYAQWVTIDNGNNSPGTATLVIRKVSLSWGKFYEGGNKDREIHISSLEGKEIPAGGSFKIYSCGRENASSGTEGSYNLVEKNGGRLVRRVYWNCPLGTKTNTFTLSGANRDWVIQQDGGNLDSGALGDIKLTMVKFR</sequence>
<dbReference type="OrthoDB" id="2727348at2759"/>
<dbReference type="EMBL" id="MU157867">
    <property type="protein sequence ID" value="KAF9526819.1"/>
    <property type="molecule type" value="Genomic_DNA"/>
</dbReference>
<dbReference type="AlphaFoldDB" id="A0A9P6JNN9"/>
<gene>
    <name evidence="2" type="ORF">CPB83DRAFT_769707</name>
</gene>
<dbReference type="Gene3D" id="2.60.270.50">
    <property type="match status" value="1"/>
</dbReference>
<dbReference type="PIRSF" id="PIRSF007951">
    <property type="entry name" value="Hemolysin, aegerolysin type"/>
    <property type="match status" value="1"/>
</dbReference>
<dbReference type="Proteomes" id="UP000807306">
    <property type="component" value="Unassembled WGS sequence"/>
</dbReference>
<name>A0A9P6JNN9_9AGAR</name>
<evidence type="ECO:0000313" key="2">
    <source>
        <dbReference type="EMBL" id="KAF9526819.1"/>
    </source>
</evidence>
<comment type="similarity">
    <text evidence="1">Belongs to the aegerolysin family.</text>
</comment>
<proteinExistence type="inferred from homology"/>
<dbReference type="Pfam" id="PF06355">
    <property type="entry name" value="Aegerolysin"/>
    <property type="match status" value="1"/>
</dbReference>
<organism evidence="2 3">
    <name type="scientific">Crepidotus variabilis</name>
    <dbReference type="NCBI Taxonomy" id="179855"/>
    <lineage>
        <taxon>Eukaryota</taxon>
        <taxon>Fungi</taxon>
        <taxon>Dikarya</taxon>
        <taxon>Basidiomycota</taxon>
        <taxon>Agaricomycotina</taxon>
        <taxon>Agaricomycetes</taxon>
        <taxon>Agaricomycetidae</taxon>
        <taxon>Agaricales</taxon>
        <taxon>Agaricineae</taxon>
        <taxon>Crepidotaceae</taxon>
        <taxon>Crepidotus</taxon>
    </lineage>
</organism>
<dbReference type="InterPro" id="IPR009413">
    <property type="entry name" value="Aegerolysin-typ"/>
</dbReference>
<comment type="caution">
    <text evidence="2">The sequence shown here is derived from an EMBL/GenBank/DDBJ whole genome shotgun (WGS) entry which is preliminary data.</text>
</comment>
<keyword evidence="3" id="KW-1185">Reference proteome</keyword>
<reference evidence="2" key="1">
    <citation type="submission" date="2020-11" db="EMBL/GenBank/DDBJ databases">
        <authorList>
            <consortium name="DOE Joint Genome Institute"/>
            <person name="Ahrendt S."/>
            <person name="Riley R."/>
            <person name="Andreopoulos W."/>
            <person name="Labutti K."/>
            <person name="Pangilinan J."/>
            <person name="Ruiz-Duenas F.J."/>
            <person name="Barrasa J.M."/>
            <person name="Sanchez-Garcia M."/>
            <person name="Camarero S."/>
            <person name="Miyauchi S."/>
            <person name="Serrano A."/>
            <person name="Linde D."/>
            <person name="Babiker R."/>
            <person name="Drula E."/>
            <person name="Ayuso-Fernandez I."/>
            <person name="Pacheco R."/>
            <person name="Padilla G."/>
            <person name="Ferreira P."/>
            <person name="Barriuso J."/>
            <person name="Kellner H."/>
            <person name="Castanera R."/>
            <person name="Alfaro M."/>
            <person name="Ramirez L."/>
            <person name="Pisabarro A.G."/>
            <person name="Kuo A."/>
            <person name="Tritt A."/>
            <person name="Lipzen A."/>
            <person name="He G."/>
            <person name="Yan M."/>
            <person name="Ng V."/>
            <person name="Cullen D."/>
            <person name="Martin F."/>
            <person name="Rosso M.-N."/>
            <person name="Henrissat B."/>
            <person name="Hibbett D."/>
            <person name="Martinez A.T."/>
            <person name="Grigoriev I.V."/>
        </authorList>
    </citation>
    <scope>NUCLEOTIDE SEQUENCE</scope>
    <source>
        <strain evidence="2">CBS 506.95</strain>
    </source>
</reference>
<dbReference type="GO" id="GO:0019836">
    <property type="term" value="P:symbiont-mediated hemolysis of host erythrocyte"/>
    <property type="evidence" value="ECO:0007669"/>
    <property type="project" value="InterPro"/>
</dbReference>
<evidence type="ECO:0000256" key="1">
    <source>
        <dbReference type="ARBA" id="ARBA00010795"/>
    </source>
</evidence>
<accession>A0A9P6JNN9</accession>
<protein>
    <submittedName>
        <fullName evidence="2">Aegerolysin type hemolysin</fullName>
    </submittedName>
</protein>
<evidence type="ECO:0000313" key="3">
    <source>
        <dbReference type="Proteomes" id="UP000807306"/>
    </source>
</evidence>